<dbReference type="Proteomes" id="UP000501868">
    <property type="component" value="Chromosome"/>
</dbReference>
<evidence type="ECO:0000313" key="2">
    <source>
        <dbReference type="Proteomes" id="UP000501868"/>
    </source>
</evidence>
<name>A0A6H1NX86_PRIMG</name>
<protein>
    <submittedName>
        <fullName evidence="1">Uncharacterized protein</fullName>
    </submittedName>
</protein>
<proteinExistence type="predicted"/>
<reference evidence="1 2" key="1">
    <citation type="submission" date="2020-04" db="EMBL/GenBank/DDBJ databases">
        <title>Genome-Wide Identification of 5-Methylcytosine Sites in Bacterial Genomes By High-Throughput Sequencing of MspJI Restriction Fragments.</title>
        <authorList>
            <person name="Wu V."/>
        </authorList>
    </citation>
    <scope>NUCLEOTIDE SEQUENCE [LARGE SCALE GENOMIC DNA]</scope>
    <source>
        <strain evidence="1 2">S2</strain>
    </source>
</reference>
<gene>
    <name evidence="1" type="ORF">HFZ78_03155</name>
</gene>
<dbReference type="EMBL" id="CP051128">
    <property type="protein sequence ID" value="QIZ05878.1"/>
    <property type="molecule type" value="Genomic_DNA"/>
</dbReference>
<sequence length="46" mass="5288">MNNNPQALVSNNQWDYLDKDEAVDSNSSNLLEEYKLNSKNEVVTGW</sequence>
<dbReference type="AlphaFoldDB" id="A0A6H1NX86"/>
<accession>A0A6H1NX86</accession>
<organism evidence="1 2">
    <name type="scientific">Priestia megaterium</name>
    <name type="common">Bacillus megaterium</name>
    <dbReference type="NCBI Taxonomy" id="1404"/>
    <lineage>
        <taxon>Bacteria</taxon>
        <taxon>Bacillati</taxon>
        <taxon>Bacillota</taxon>
        <taxon>Bacilli</taxon>
        <taxon>Bacillales</taxon>
        <taxon>Bacillaceae</taxon>
        <taxon>Priestia</taxon>
    </lineage>
</organism>
<evidence type="ECO:0000313" key="1">
    <source>
        <dbReference type="EMBL" id="QIZ05878.1"/>
    </source>
</evidence>
<reference evidence="1 2" key="2">
    <citation type="submission" date="2020-04" db="EMBL/GenBank/DDBJ databases">
        <authorList>
            <person name="Fomenkov A."/>
            <person name="Anton B.P."/>
            <person name="Roberts R.J."/>
        </authorList>
    </citation>
    <scope>NUCLEOTIDE SEQUENCE [LARGE SCALE GENOMIC DNA]</scope>
    <source>
        <strain evidence="1 2">S2</strain>
    </source>
</reference>